<evidence type="ECO:0000313" key="3">
    <source>
        <dbReference type="Proteomes" id="UP000436006"/>
    </source>
</evidence>
<dbReference type="RefSeq" id="WP_157584271.1">
    <property type="nucleotide sequence ID" value="NZ_WPIN01000003.1"/>
</dbReference>
<proteinExistence type="predicted"/>
<feature type="chain" id="PRO_5029773771" evidence="1">
    <location>
        <begin position="21"/>
        <end position="129"/>
    </location>
</feature>
<reference evidence="2 3" key="1">
    <citation type="submission" date="2019-12" db="EMBL/GenBank/DDBJ databases">
        <title>Spirosoma sp. HMF4905 genome sequencing and assembly.</title>
        <authorList>
            <person name="Kang H."/>
            <person name="Cha I."/>
            <person name="Kim H."/>
            <person name="Joh K."/>
        </authorList>
    </citation>
    <scope>NUCLEOTIDE SEQUENCE [LARGE SCALE GENOMIC DNA]</scope>
    <source>
        <strain evidence="2 3">HMF4905</strain>
    </source>
</reference>
<evidence type="ECO:0000313" key="2">
    <source>
        <dbReference type="EMBL" id="MVM30011.1"/>
    </source>
</evidence>
<keyword evidence="1" id="KW-0732">Signal</keyword>
<organism evidence="2 3">
    <name type="scientific">Spirosoma arboris</name>
    <dbReference type="NCBI Taxonomy" id="2682092"/>
    <lineage>
        <taxon>Bacteria</taxon>
        <taxon>Pseudomonadati</taxon>
        <taxon>Bacteroidota</taxon>
        <taxon>Cytophagia</taxon>
        <taxon>Cytophagales</taxon>
        <taxon>Cytophagaceae</taxon>
        <taxon>Spirosoma</taxon>
    </lineage>
</organism>
<accession>A0A7K1S846</accession>
<comment type="caution">
    <text evidence="2">The sequence shown here is derived from an EMBL/GenBank/DDBJ whole genome shotgun (WGS) entry which is preliminary data.</text>
</comment>
<evidence type="ECO:0000256" key="1">
    <source>
        <dbReference type="SAM" id="SignalP"/>
    </source>
</evidence>
<keyword evidence="3" id="KW-1185">Reference proteome</keyword>
<dbReference type="Proteomes" id="UP000436006">
    <property type="component" value="Unassembled WGS sequence"/>
</dbReference>
<name>A0A7K1S846_9BACT</name>
<dbReference type="PROSITE" id="PS51257">
    <property type="entry name" value="PROKAR_LIPOPROTEIN"/>
    <property type="match status" value="1"/>
</dbReference>
<protein>
    <submittedName>
        <fullName evidence="2">Uncharacterized protein</fullName>
    </submittedName>
</protein>
<dbReference type="EMBL" id="WPIN01000003">
    <property type="protein sequence ID" value="MVM30011.1"/>
    <property type="molecule type" value="Genomic_DNA"/>
</dbReference>
<feature type="signal peptide" evidence="1">
    <location>
        <begin position="1"/>
        <end position="20"/>
    </location>
</feature>
<dbReference type="AlphaFoldDB" id="A0A7K1S846"/>
<gene>
    <name evidence="2" type="ORF">GO755_08205</name>
</gene>
<sequence>MKVSCFFLFLLVLACQSGNHNDQSEANAVHDLLIDRVFWKPIATQGHPDSLVNQHKFTITNTSNQHSYNQIQVCFNYYDANYHRIDSAKYVVSQRVEPRSAVTINQVQMGEVNPATRSSTVTVERAESN</sequence>